<keyword evidence="3" id="KW-1185">Reference proteome</keyword>
<sequence>MQDPTMVEANIVKKMVKPVRMPWSSGRLLTDAERDRKRRVNRESQLLRRQRIKERLQAFESRLGKVEEHYDQLCRSQPTAQPPSQPSSQNSSEFAEEPTLGGTFASAQDAPLAFSALRSIRIIQTPSTASLPSLVSKANQNTTLRDYLEEALESVYSVDPRQVCTNDIHNQDALIRGVVLGWNDLQKESFNCPLWRILSWADELLTARTAIATRLALLRGAHLMLMNLISPDRVPSLPRWFRPGKFQLYISHHVTCDYFPW</sequence>
<evidence type="ECO:0000313" key="2">
    <source>
        <dbReference type="EMBL" id="KAL2862446.1"/>
    </source>
</evidence>
<dbReference type="EMBL" id="JBFXLQ010000067">
    <property type="protein sequence ID" value="KAL2862446.1"/>
    <property type="molecule type" value="Genomic_DNA"/>
</dbReference>
<reference evidence="2 3" key="1">
    <citation type="submission" date="2024-07" db="EMBL/GenBank/DDBJ databases">
        <title>Section-level genome sequencing and comparative genomics of Aspergillus sections Usti and Cavernicolus.</title>
        <authorList>
            <consortium name="Lawrence Berkeley National Laboratory"/>
            <person name="Nybo J.L."/>
            <person name="Vesth T.C."/>
            <person name="Theobald S."/>
            <person name="Frisvad J.C."/>
            <person name="Larsen T.O."/>
            <person name="Kjaerboelling I."/>
            <person name="Rothschild-Mancinelli K."/>
            <person name="Lyhne E.K."/>
            <person name="Kogle M.E."/>
            <person name="Barry K."/>
            <person name="Clum A."/>
            <person name="Na H."/>
            <person name="Ledsgaard L."/>
            <person name="Lin J."/>
            <person name="Lipzen A."/>
            <person name="Kuo A."/>
            <person name="Riley R."/>
            <person name="Mondo S."/>
            <person name="Labutti K."/>
            <person name="Haridas S."/>
            <person name="Pangalinan J."/>
            <person name="Salamov A.A."/>
            <person name="Simmons B.A."/>
            <person name="Magnuson J.K."/>
            <person name="Chen J."/>
            <person name="Drula E."/>
            <person name="Henrissat B."/>
            <person name="Wiebenga A."/>
            <person name="Lubbers R.J."/>
            <person name="Gomes A.C."/>
            <person name="Macurrencykelacurrency M.R."/>
            <person name="Stajich J."/>
            <person name="Grigoriev I.V."/>
            <person name="Mortensen U.H."/>
            <person name="De Vries R.P."/>
            <person name="Baker S.E."/>
            <person name="Andersen M.R."/>
        </authorList>
    </citation>
    <scope>NUCLEOTIDE SEQUENCE [LARGE SCALE GENOMIC DNA]</scope>
    <source>
        <strain evidence="2 3">CBS 449.75</strain>
    </source>
</reference>
<accession>A0ABR4LD31</accession>
<evidence type="ECO:0000256" key="1">
    <source>
        <dbReference type="SAM" id="MobiDB-lite"/>
    </source>
</evidence>
<protein>
    <recommendedName>
        <fullName evidence="4">BZIP domain-containing protein</fullName>
    </recommendedName>
</protein>
<name>A0ABR4LD31_9EURO</name>
<proteinExistence type="predicted"/>
<dbReference type="Proteomes" id="UP001610432">
    <property type="component" value="Unassembled WGS sequence"/>
</dbReference>
<dbReference type="RefSeq" id="XP_070881425.1">
    <property type="nucleotide sequence ID" value="XM_071026889.1"/>
</dbReference>
<dbReference type="GeneID" id="98141961"/>
<organism evidence="2 3">
    <name type="scientific">Aspergillus lucknowensis</name>
    <dbReference type="NCBI Taxonomy" id="176173"/>
    <lineage>
        <taxon>Eukaryota</taxon>
        <taxon>Fungi</taxon>
        <taxon>Dikarya</taxon>
        <taxon>Ascomycota</taxon>
        <taxon>Pezizomycotina</taxon>
        <taxon>Eurotiomycetes</taxon>
        <taxon>Eurotiomycetidae</taxon>
        <taxon>Eurotiales</taxon>
        <taxon>Aspergillaceae</taxon>
        <taxon>Aspergillus</taxon>
        <taxon>Aspergillus subgen. Nidulantes</taxon>
    </lineage>
</organism>
<gene>
    <name evidence="2" type="ORF">BJX67DRAFT_296599</name>
</gene>
<comment type="caution">
    <text evidence="2">The sequence shown here is derived from an EMBL/GenBank/DDBJ whole genome shotgun (WGS) entry which is preliminary data.</text>
</comment>
<evidence type="ECO:0000313" key="3">
    <source>
        <dbReference type="Proteomes" id="UP001610432"/>
    </source>
</evidence>
<feature type="region of interest" description="Disordered" evidence="1">
    <location>
        <begin position="74"/>
        <end position="98"/>
    </location>
</feature>
<evidence type="ECO:0008006" key="4">
    <source>
        <dbReference type="Google" id="ProtNLM"/>
    </source>
</evidence>